<dbReference type="AlphaFoldDB" id="A0A941BC14"/>
<name>A0A941BC14_9ACTN</name>
<evidence type="ECO:0000313" key="3">
    <source>
        <dbReference type="Proteomes" id="UP000677413"/>
    </source>
</evidence>
<gene>
    <name evidence="2" type="ORF">J8N05_46145</name>
</gene>
<sequence>MLLKPPGMLDPTLLPHWPYAEAVDQALTGRGIPPGTVRIERTHSVREVTMFLTFAWDVSRCAGPGGIQLAPGTKTPAGPTPCSDPPPHQRSRADHSPP</sequence>
<keyword evidence="3" id="KW-1185">Reference proteome</keyword>
<reference evidence="2 3" key="1">
    <citation type="submission" date="2021-04" db="EMBL/GenBank/DDBJ databases">
        <authorList>
            <person name="Tang X."/>
            <person name="Zhou X."/>
            <person name="Chen X."/>
            <person name="Cernava T."/>
            <person name="Zhang C."/>
        </authorList>
    </citation>
    <scope>NUCLEOTIDE SEQUENCE [LARGE SCALE GENOMIC DNA]</scope>
    <source>
        <strain evidence="2 3">BH-SS-21</strain>
    </source>
</reference>
<comment type="caution">
    <text evidence="2">The sequence shown here is derived from an EMBL/GenBank/DDBJ whole genome shotgun (WGS) entry which is preliminary data.</text>
</comment>
<organism evidence="2 3">
    <name type="scientific">Streptomyces liliiviolaceus</name>
    <dbReference type="NCBI Taxonomy" id="2823109"/>
    <lineage>
        <taxon>Bacteria</taxon>
        <taxon>Bacillati</taxon>
        <taxon>Actinomycetota</taxon>
        <taxon>Actinomycetes</taxon>
        <taxon>Kitasatosporales</taxon>
        <taxon>Streptomycetaceae</taxon>
        <taxon>Streptomyces</taxon>
    </lineage>
</organism>
<proteinExistence type="predicted"/>
<dbReference type="EMBL" id="JAGPYQ010000002">
    <property type="protein sequence ID" value="MBQ0855551.1"/>
    <property type="molecule type" value="Genomic_DNA"/>
</dbReference>
<accession>A0A941BC14</accession>
<feature type="region of interest" description="Disordered" evidence="1">
    <location>
        <begin position="65"/>
        <end position="98"/>
    </location>
</feature>
<evidence type="ECO:0000256" key="1">
    <source>
        <dbReference type="SAM" id="MobiDB-lite"/>
    </source>
</evidence>
<protein>
    <submittedName>
        <fullName evidence="2">Uncharacterized protein</fullName>
    </submittedName>
</protein>
<feature type="compositionally biased region" description="Pro residues" evidence="1">
    <location>
        <begin position="78"/>
        <end position="88"/>
    </location>
</feature>
<dbReference type="Proteomes" id="UP000677413">
    <property type="component" value="Unassembled WGS sequence"/>
</dbReference>
<dbReference type="RefSeq" id="WP_210893988.1">
    <property type="nucleotide sequence ID" value="NZ_JAGPYQ010000002.1"/>
</dbReference>
<evidence type="ECO:0000313" key="2">
    <source>
        <dbReference type="EMBL" id="MBQ0855551.1"/>
    </source>
</evidence>